<feature type="active site" evidence="4">
    <location>
        <position position="18"/>
    </location>
</feature>
<proteinExistence type="inferred from homology"/>
<evidence type="ECO:0000256" key="4">
    <source>
        <dbReference type="PROSITE-ProRule" id="PRU00520"/>
    </source>
</evidence>
<feature type="domain" description="Acylphosphatase-like" evidence="6">
    <location>
        <begin position="3"/>
        <end position="91"/>
    </location>
</feature>
<dbReference type="EMBL" id="FZOT01000012">
    <property type="protein sequence ID" value="SNT04295.1"/>
    <property type="molecule type" value="Genomic_DNA"/>
</dbReference>
<dbReference type="InterPro" id="IPR020456">
    <property type="entry name" value="Acylphosphatase"/>
</dbReference>
<evidence type="ECO:0000313" key="8">
    <source>
        <dbReference type="Proteomes" id="UP000198284"/>
    </source>
</evidence>
<feature type="active site" evidence="4">
    <location>
        <position position="36"/>
    </location>
</feature>
<dbReference type="InterPro" id="IPR036046">
    <property type="entry name" value="Acylphosphatase-like_dom_sf"/>
</dbReference>
<dbReference type="PROSITE" id="PS51160">
    <property type="entry name" value="ACYLPHOSPHATASE_3"/>
    <property type="match status" value="1"/>
</dbReference>
<evidence type="ECO:0000313" key="7">
    <source>
        <dbReference type="EMBL" id="SNT04295.1"/>
    </source>
</evidence>
<accession>A0A239JEP4</accession>
<evidence type="ECO:0000256" key="5">
    <source>
        <dbReference type="RuleBase" id="RU004168"/>
    </source>
</evidence>
<dbReference type="RefSeq" id="WP_089400444.1">
    <property type="nucleotide sequence ID" value="NZ_FZOT01000012.1"/>
</dbReference>
<evidence type="ECO:0000256" key="1">
    <source>
        <dbReference type="ARBA" id="ARBA00005614"/>
    </source>
</evidence>
<keyword evidence="4" id="KW-0378">Hydrolase</keyword>
<dbReference type="Pfam" id="PF00708">
    <property type="entry name" value="Acylphosphatase"/>
    <property type="match status" value="1"/>
</dbReference>
<comment type="catalytic activity">
    <reaction evidence="3 4">
        <text>an acyl phosphate + H2O = a carboxylate + phosphate + H(+)</text>
        <dbReference type="Rhea" id="RHEA:14965"/>
        <dbReference type="ChEBI" id="CHEBI:15377"/>
        <dbReference type="ChEBI" id="CHEBI:15378"/>
        <dbReference type="ChEBI" id="CHEBI:29067"/>
        <dbReference type="ChEBI" id="CHEBI:43474"/>
        <dbReference type="ChEBI" id="CHEBI:59918"/>
        <dbReference type="EC" id="3.6.1.7"/>
    </reaction>
</comment>
<comment type="similarity">
    <text evidence="1 5">Belongs to the acylphosphatase family.</text>
</comment>
<protein>
    <recommendedName>
        <fullName evidence="2 4">acylphosphatase</fullName>
        <ecNumber evidence="2 4">3.6.1.7</ecNumber>
    </recommendedName>
</protein>
<dbReference type="AlphaFoldDB" id="A0A239JEP4"/>
<dbReference type="InterPro" id="IPR017968">
    <property type="entry name" value="Acylphosphatase_CS"/>
</dbReference>
<dbReference type="Gene3D" id="3.30.70.100">
    <property type="match status" value="1"/>
</dbReference>
<dbReference type="PRINTS" id="PR00112">
    <property type="entry name" value="ACYLPHPHTASE"/>
</dbReference>
<dbReference type="PANTHER" id="PTHR47268">
    <property type="entry name" value="ACYLPHOSPHATASE"/>
    <property type="match status" value="1"/>
</dbReference>
<sequence>MTARHLRISGVVQGVGYRAAFERRARVLGLSGWVRNRSDGTVEAVVAGSEEALNEIIVWSQRGPAMARVDDVAVMEAAQDAAGDAGFRVLPTA</sequence>
<name>A0A239JEP4_9BURK</name>
<evidence type="ECO:0000256" key="2">
    <source>
        <dbReference type="ARBA" id="ARBA00012150"/>
    </source>
</evidence>
<dbReference type="InterPro" id="IPR001792">
    <property type="entry name" value="Acylphosphatase-like_dom"/>
</dbReference>
<dbReference type="OrthoDB" id="5295388at2"/>
<dbReference type="PROSITE" id="PS00151">
    <property type="entry name" value="ACYLPHOSPHATASE_2"/>
    <property type="match status" value="1"/>
</dbReference>
<dbReference type="Proteomes" id="UP000198284">
    <property type="component" value="Unassembled WGS sequence"/>
</dbReference>
<dbReference type="PANTHER" id="PTHR47268:SF4">
    <property type="entry name" value="ACYLPHOSPHATASE"/>
    <property type="match status" value="1"/>
</dbReference>
<evidence type="ECO:0000259" key="6">
    <source>
        <dbReference type="PROSITE" id="PS51160"/>
    </source>
</evidence>
<reference evidence="7 8" key="1">
    <citation type="submission" date="2017-06" db="EMBL/GenBank/DDBJ databases">
        <authorList>
            <person name="Kim H.J."/>
            <person name="Triplett B.A."/>
        </authorList>
    </citation>
    <scope>NUCLEOTIDE SEQUENCE [LARGE SCALE GENOMIC DNA]</scope>
    <source>
        <strain evidence="7 8">U15</strain>
    </source>
</reference>
<dbReference type="EC" id="3.6.1.7" evidence="2 4"/>
<keyword evidence="8" id="KW-1185">Reference proteome</keyword>
<gene>
    <name evidence="7" type="ORF">SAMN06265795_112103</name>
</gene>
<organism evidence="7 8">
    <name type="scientific">Noviherbaspirillum humi</name>
    <dbReference type="NCBI Taxonomy" id="1688639"/>
    <lineage>
        <taxon>Bacteria</taxon>
        <taxon>Pseudomonadati</taxon>
        <taxon>Pseudomonadota</taxon>
        <taxon>Betaproteobacteria</taxon>
        <taxon>Burkholderiales</taxon>
        <taxon>Oxalobacteraceae</taxon>
        <taxon>Noviherbaspirillum</taxon>
    </lineage>
</organism>
<dbReference type="SUPFAM" id="SSF54975">
    <property type="entry name" value="Acylphosphatase/BLUF domain-like"/>
    <property type="match status" value="1"/>
</dbReference>
<dbReference type="GO" id="GO:0003998">
    <property type="term" value="F:acylphosphatase activity"/>
    <property type="evidence" value="ECO:0007669"/>
    <property type="project" value="UniProtKB-EC"/>
</dbReference>
<evidence type="ECO:0000256" key="3">
    <source>
        <dbReference type="ARBA" id="ARBA00047645"/>
    </source>
</evidence>